<dbReference type="InterPro" id="IPR014914">
    <property type="entry name" value="RES_dom"/>
</dbReference>
<accession>A0A1Q8T874</accession>
<dbReference type="SMART" id="SM00953">
    <property type="entry name" value="RES"/>
    <property type="match status" value="1"/>
</dbReference>
<dbReference type="EMBL" id="MSDQ01000055">
    <property type="protein sequence ID" value="OLO09883.1"/>
    <property type="molecule type" value="Genomic_DNA"/>
</dbReference>
<sequence length="154" mass="17335">MSTIQGYRLVKRKWLKSAFDGEGARLYGGRWNSKGKACVYLASTESLAILEVMVHLNDYRLLEDYALLEVTFHDDDLMQLPEDGRPDDWMVEPAPSSTAEVGDGWLESQSSLVLVIPSVVVPRETNYLVNPEHPGFKAMVESAKEMAFTPDKRL</sequence>
<keyword evidence="3" id="KW-1185">Reference proteome</keyword>
<name>A0A1Q8T874_9GAMM</name>
<comment type="caution">
    <text evidence="2">The sequence shown here is derived from an EMBL/GenBank/DDBJ whole genome shotgun (WGS) entry which is preliminary data.</text>
</comment>
<dbReference type="RefSeq" id="WP_075370552.1">
    <property type="nucleotide sequence ID" value="NZ_MSDQ01000055.1"/>
</dbReference>
<feature type="domain" description="RES" evidence="1">
    <location>
        <begin position="18"/>
        <end position="143"/>
    </location>
</feature>
<gene>
    <name evidence="2" type="ORF">BTW10_17730</name>
</gene>
<reference evidence="2 3" key="1">
    <citation type="submission" date="2016-12" db="EMBL/GenBank/DDBJ databases">
        <title>Draft genome sequences of strains Salinicola socius SMB35, Salinicola sp. MH3R3-1 and Chromohalobacter sp. SMB17 from the Verkhnekamsk potash mining region of Russia.</title>
        <authorList>
            <person name="Mavrodi D.V."/>
            <person name="Olsson B.E."/>
            <person name="Korsakova E.S."/>
            <person name="Pyankova A."/>
            <person name="Mavrodi O.V."/>
            <person name="Plotnikova E.G."/>
        </authorList>
    </citation>
    <scope>NUCLEOTIDE SEQUENCE [LARGE SCALE GENOMIC DNA]</scope>
    <source>
        <strain evidence="2 3">SMB17</strain>
    </source>
</reference>
<protein>
    <recommendedName>
        <fullName evidence="1">RES domain-containing protein</fullName>
    </recommendedName>
</protein>
<evidence type="ECO:0000313" key="2">
    <source>
        <dbReference type="EMBL" id="OLO09883.1"/>
    </source>
</evidence>
<proteinExistence type="predicted"/>
<dbReference type="AlphaFoldDB" id="A0A1Q8T874"/>
<evidence type="ECO:0000259" key="1">
    <source>
        <dbReference type="SMART" id="SM00953"/>
    </source>
</evidence>
<organism evidence="2 3">
    <name type="scientific">Chromohalobacter japonicus</name>
    <dbReference type="NCBI Taxonomy" id="223900"/>
    <lineage>
        <taxon>Bacteria</taxon>
        <taxon>Pseudomonadati</taxon>
        <taxon>Pseudomonadota</taxon>
        <taxon>Gammaproteobacteria</taxon>
        <taxon>Oceanospirillales</taxon>
        <taxon>Halomonadaceae</taxon>
        <taxon>Chromohalobacter</taxon>
    </lineage>
</organism>
<evidence type="ECO:0000313" key="3">
    <source>
        <dbReference type="Proteomes" id="UP000186806"/>
    </source>
</evidence>
<dbReference type="Pfam" id="PF08808">
    <property type="entry name" value="RES"/>
    <property type="match status" value="1"/>
</dbReference>
<dbReference type="Proteomes" id="UP000186806">
    <property type="component" value="Unassembled WGS sequence"/>
</dbReference>